<dbReference type="GO" id="GO:0015031">
    <property type="term" value="P:protein transport"/>
    <property type="evidence" value="ECO:0007669"/>
    <property type="project" value="UniProtKB-KW"/>
</dbReference>
<evidence type="ECO:0000256" key="1">
    <source>
        <dbReference type="ARBA" id="ARBA00004459"/>
    </source>
</evidence>
<keyword evidence="11" id="KW-0998">Cell outer membrane</keyword>
<name>A0A501X2Q6_9GAMM</name>
<evidence type="ECO:0000256" key="6">
    <source>
        <dbReference type="ARBA" id="ARBA00022729"/>
    </source>
</evidence>
<dbReference type="InterPro" id="IPR029046">
    <property type="entry name" value="LolA/LolB/LppX"/>
</dbReference>
<comment type="similarity">
    <text evidence="2">Belongs to the LolB family.</text>
</comment>
<dbReference type="Gene3D" id="2.50.20.10">
    <property type="entry name" value="Lipoprotein localisation LolA/LolB/LppX"/>
    <property type="match status" value="1"/>
</dbReference>
<evidence type="ECO:0000256" key="10">
    <source>
        <dbReference type="ARBA" id="ARBA00023186"/>
    </source>
</evidence>
<dbReference type="Pfam" id="PF03550">
    <property type="entry name" value="LolB"/>
    <property type="match status" value="1"/>
</dbReference>
<evidence type="ECO:0000256" key="2">
    <source>
        <dbReference type="ARBA" id="ARBA00009696"/>
    </source>
</evidence>
<keyword evidence="9" id="KW-0564">Palmitate</keyword>
<dbReference type="AlphaFoldDB" id="A0A501X2Q6"/>
<evidence type="ECO:0000256" key="9">
    <source>
        <dbReference type="ARBA" id="ARBA00023139"/>
    </source>
</evidence>
<evidence type="ECO:0000256" key="5">
    <source>
        <dbReference type="ARBA" id="ARBA00022448"/>
    </source>
</evidence>
<keyword evidence="10" id="KW-0143">Chaperone</keyword>
<dbReference type="EMBL" id="VFRR01000004">
    <property type="protein sequence ID" value="TPE54770.1"/>
    <property type="molecule type" value="Genomic_DNA"/>
</dbReference>
<dbReference type="InterPro" id="IPR004565">
    <property type="entry name" value="OM_lipoprot_LolB"/>
</dbReference>
<sequence length="193" mass="21758">MTMKINWTILILVLVLATGCSTTPPPQAPNIPNDVAAILEWETEGRVGIRTQDDALSGNFYWHKTPNAFELNIVGPFGQGATTLSGDDHSVTLKTDDRSVTGNDAETLLFNELGWHFPIRQVNYWIRGLAHPTSPADIVYRADGKLIEKLVQDGWTVTYRDYTQLEHLSLPQRMQVERAPYRVNLIITQWAVK</sequence>
<protein>
    <recommendedName>
        <fullName evidence="4">Outer-membrane lipoprotein LolB</fullName>
    </recommendedName>
</protein>
<evidence type="ECO:0000256" key="13">
    <source>
        <dbReference type="SAM" id="SignalP"/>
    </source>
</evidence>
<feature type="chain" id="PRO_5021192813" description="Outer-membrane lipoprotein LolB" evidence="13">
    <location>
        <begin position="29"/>
        <end position="193"/>
    </location>
</feature>
<evidence type="ECO:0000256" key="12">
    <source>
        <dbReference type="ARBA" id="ARBA00023288"/>
    </source>
</evidence>
<dbReference type="CDD" id="cd16326">
    <property type="entry name" value="LolB"/>
    <property type="match status" value="1"/>
</dbReference>
<reference evidence="14 15" key="1">
    <citation type="submission" date="2019-06" db="EMBL/GenBank/DDBJ databases">
        <title>A novel bacterium of genus Marinomonas, isolated from coastal sand.</title>
        <authorList>
            <person name="Huang H."/>
            <person name="Mo K."/>
            <person name="Hu Y."/>
        </authorList>
    </citation>
    <scope>NUCLEOTIDE SEQUENCE [LARGE SCALE GENOMIC DNA]</scope>
    <source>
        <strain evidence="14 15">HB171799</strain>
    </source>
</reference>
<keyword evidence="6 13" id="KW-0732">Signal</keyword>
<comment type="subcellular location">
    <subcellularLocation>
        <location evidence="1">Cell outer membrane</location>
        <topology evidence="1">Lipid-anchor</topology>
    </subcellularLocation>
</comment>
<accession>A0A501X2Q6</accession>
<dbReference type="OrthoDB" id="9797618at2"/>
<keyword evidence="5" id="KW-0813">Transport</keyword>
<keyword evidence="8" id="KW-0472">Membrane</keyword>
<proteinExistence type="inferred from homology"/>
<keyword evidence="12 14" id="KW-0449">Lipoprotein</keyword>
<feature type="signal peptide" evidence="13">
    <location>
        <begin position="1"/>
        <end position="28"/>
    </location>
</feature>
<comment type="caution">
    <text evidence="14">The sequence shown here is derived from an EMBL/GenBank/DDBJ whole genome shotgun (WGS) entry which is preliminary data.</text>
</comment>
<keyword evidence="7" id="KW-0653">Protein transport</keyword>
<comment type="subunit">
    <text evidence="3">Monomer.</text>
</comment>
<evidence type="ECO:0000256" key="11">
    <source>
        <dbReference type="ARBA" id="ARBA00023237"/>
    </source>
</evidence>
<evidence type="ECO:0000256" key="4">
    <source>
        <dbReference type="ARBA" id="ARBA00016202"/>
    </source>
</evidence>
<evidence type="ECO:0000313" key="14">
    <source>
        <dbReference type="EMBL" id="TPE54770.1"/>
    </source>
</evidence>
<evidence type="ECO:0000256" key="3">
    <source>
        <dbReference type="ARBA" id="ARBA00011245"/>
    </source>
</evidence>
<dbReference type="NCBIfam" id="TIGR00548">
    <property type="entry name" value="lolB"/>
    <property type="match status" value="1"/>
</dbReference>
<evidence type="ECO:0000256" key="8">
    <source>
        <dbReference type="ARBA" id="ARBA00023136"/>
    </source>
</evidence>
<dbReference type="Proteomes" id="UP000315901">
    <property type="component" value="Unassembled WGS sequence"/>
</dbReference>
<evidence type="ECO:0000256" key="7">
    <source>
        <dbReference type="ARBA" id="ARBA00022927"/>
    </source>
</evidence>
<dbReference type="GO" id="GO:0009279">
    <property type="term" value="C:cell outer membrane"/>
    <property type="evidence" value="ECO:0007669"/>
    <property type="project" value="UniProtKB-SubCell"/>
</dbReference>
<evidence type="ECO:0000313" key="15">
    <source>
        <dbReference type="Proteomes" id="UP000315901"/>
    </source>
</evidence>
<keyword evidence="15" id="KW-1185">Reference proteome</keyword>
<organism evidence="14 15">
    <name type="scientific">Maribrevibacterium harenarium</name>
    <dbReference type="NCBI Taxonomy" id="2589817"/>
    <lineage>
        <taxon>Bacteria</taxon>
        <taxon>Pseudomonadati</taxon>
        <taxon>Pseudomonadota</taxon>
        <taxon>Gammaproteobacteria</taxon>
        <taxon>Oceanospirillales</taxon>
        <taxon>Oceanospirillaceae</taxon>
        <taxon>Maribrevibacterium</taxon>
    </lineage>
</organism>
<dbReference type="SUPFAM" id="SSF89392">
    <property type="entry name" value="Prokaryotic lipoproteins and lipoprotein localization factors"/>
    <property type="match status" value="1"/>
</dbReference>
<gene>
    <name evidence="14" type="primary">lolB</name>
    <name evidence="14" type="ORF">FJM67_03855</name>
</gene>
<dbReference type="PROSITE" id="PS51257">
    <property type="entry name" value="PROKAR_LIPOPROTEIN"/>
    <property type="match status" value="1"/>
</dbReference>